<evidence type="ECO:0000313" key="3">
    <source>
        <dbReference type="Proteomes" id="UP001168552"/>
    </source>
</evidence>
<dbReference type="RefSeq" id="WP_320004958.1">
    <property type="nucleotide sequence ID" value="NZ_JAUHJS010000007.1"/>
</dbReference>
<organism evidence="2 3">
    <name type="scientific">Shiella aurantiaca</name>
    <dbReference type="NCBI Taxonomy" id="3058365"/>
    <lineage>
        <taxon>Bacteria</taxon>
        <taxon>Pseudomonadati</taxon>
        <taxon>Bacteroidota</taxon>
        <taxon>Cytophagia</taxon>
        <taxon>Cytophagales</taxon>
        <taxon>Shiellaceae</taxon>
        <taxon>Shiella</taxon>
    </lineage>
</organism>
<keyword evidence="1" id="KW-0472">Membrane</keyword>
<proteinExistence type="predicted"/>
<feature type="transmembrane region" description="Helical" evidence="1">
    <location>
        <begin position="22"/>
        <end position="45"/>
    </location>
</feature>
<sequence length="71" mass="8137">MESYVFLTFANLIATYGKHRGIGFAISFLISFFGTPFIGIICVMLSEKINKDDDNGQQAEKTFDIEQFRQY</sequence>
<dbReference type="Proteomes" id="UP001168552">
    <property type="component" value="Unassembled WGS sequence"/>
</dbReference>
<accession>A0ABT8F7H5</accession>
<dbReference type="EMBL" id="JAUHJS010000007">
    <property type="protein sequence ID" value="MDN4166420.1"/>
    <property type="molecule type" value="Genomic_DNA"/>
</dbReference>
<keyword evidence="1" id="KW-1133">Transmembrane helix</keyword>
<name>A0ABT8F7H5_9BACT</name>
<protein>
    <submittedName>
        <fullName evidence="2">Uncharacterized protein</fullName>
    </submittedName>
</protein>
<evidence type="ECO:0000313" key="2">
    <source>
        <dbReference type="EMBL" id="MDN4166420.1"/>
    </source>
</evidence>
<keyword evidence="3" id="KW-1185">Reference proteome</keyword>
<keyword evidence="1" id="KW-0812">Transmembrane</keyword>
<reference evidence="2" key="1">
    <citation type="submission" date="2023-06" db="EMBL/GenBank/DDBJ databases">
        <title>Cytophagales bacterium Strain LB-30, isolated from soil.</title>
        <authorList>
            <person name="Liu B."/>
        </authorList>
    </citation>
    <scope>NUCLEOTIDE SEQUENCE</scope>
    <source>
        <strain evidence="2">LB-30</strain>
    </source>
</reference>
<comment type="caution">
    <text evidence="2">The sequence shown here is derived from an EMBL/GenBank/DDBJ whole genome shotgun (WGS) entry which is preliminary data.</text>
</comment>
<gene>
    <name evidence="2" type="ORF">QWY31_12995</name>
</gene>
<evidence type="ECO:0000256" key="1">
    <source>
        <dbReference type="SAM" id="Phobius"/>
    </source>
</evidence>